<reference evidence="1" key="1">
    <citation type="submission" date="2018-06" db="EMBL/GenBank/DDBJ databases">
        <authorList>
            <person name="Zhirakovskaya E."/>
        </authorList>
    </citation>
    <scope>NUCLEOTIDE SEQUENCE</scope>
</reference>
<dbReference type="AlphaFoldDB" id="A0A3B0SS70"/>
<evidence type="ECO:0008006" key="2">
    <source>
        <dbReference type="Google" id="ProtNLM"/>
    </source>
</evidence>
<sequence length="124" mass="13073">MILDAGFLISVDRGEDPARAFITAANRSGTALHTTHPVVAQVWRDGSRQARLASFLRTVSVHPFDDGPTVGRILGLSGSADVVDAHLVVVALRINDDILTGDPDDLGNVVSPLGSAAPMIHSWP</sequence>
<dbReference type="InterPro" id="IPR029060">
    <property type="entry name" value="PIN-like_dom_sf"/>
</dbReference>
<name>A0A3B0SS70_9ZZZZ</name>
<dbReference type="SUPFAM" id="SSF88723">
    <property type="entry name" value="PIN domain-like"/>
    <property type="match status" value="1"/>
</dbReference>
<proteinExistence type="predicted"/>
<evidence type="ECO:0000313" key="1">
    <source>
        <dbReference type="EMBL" id="VAW07350.1"/>
    </source>
</evidence>
<protein>
    <recommendedName>
        <fullName evidence="2">PIN domain-containing protein</fullName>
    </recommendedName>
</protein>
<gene>
    <name evidence="1" type="ORF">MNBD_ACTINO02-1128</name>
</gene>
<organism evidence="1">
    <name type="scientific">hydrothermal vent metagenome</name>
    <dbReference type="NCBI Taxonomy" id="652676"/>
    <lineage>
        <taxon>unclassified sequences</taxon>
        <taxon>metagenomes</taxon>
        <taxon>ecological metagenomes</taxon>
    </lineage>
</organism>
<accession>A0A3B0SS70</accession>
<dbReference type="EMBL" id="UOEK01000398">
    <property type="protein sequence ID" value="VAW07350.1"/>
    <property type="molecule type" value="Genomic_DNA"/>
</dbReference>